<reference evidence="2 3" key="1">
    <citation type="submission" date="2020-01" db="EMBL/GenBank/DDBJ databases">
        <title>Genomes assembled from Gulf of Kutch pelagic sediment metagenomes.</title>
        <authorList>
            <person name="Chandrashekar M."/>
            <person name="Mahajan M.S."/>
            <person name="Dave K.J."/>
            <person name="Vatsa P."/>
            <person name="Nathani N.M."/>
        </authorList>
    </citation>
    <scope>NUCLEOTIDE SEQUENCE [LARGE SCALE GENOMIC DNA]</scope>
    <source>
        <strain evidence="2">KS3-K002</strain>
    </source>
</reference>
<accession>A0AAE5CBY7</accession>
<organism evidence="2 3">
    <name type="scientific">Candidatus Kutchimonas denitrificans</name>
    <dbReference type="NCBI Taxonomy" id="3056748"/>
    <lineage>
        <taxon>Bacteria</taxon>
        <taxon>Pseudomonadati</taxon>
        <taxon>Gemmatimonadota</taxon>
        <taxon>Gemmatimonadia</taxon>
        <taxon>Candidatus Palauibacterales</taxon>
        <taxon>Candidatus Palauibacteraceae</taxon>
        <taxon>Candidatus Kutchimonas</taxon>
    </lineage>
</organism>
<protein>
    <submittedName>
        <fullName evidence="2">Uncharacterized protein</fullName>
    </submittedName>
</protein>
<dbReference type="AlphaFoldDB" id="A0AAE5CBY7"/>
<feature type="transmembrane region" description="Helical" evidence="1">
    <location>
        <begin position="85"/>
        <end position="106"/>
    </location>
</feature>
<dbReference type="EMBL" id="JAACAK010000064">
    <property type="protein sequence ID" value="NIR75138.1"/>
    <property type="molecule type" value="Genomic_DNA"/>
</dbReference>
<evidence type="ECO:0000256" key="1">
    <source>
        <dbReference type="SAM" id="Phobius"/>
    </source>
</evidence>
<evidence type="ECO:0000313" key="3">
    <source>
        <dbReference type="Proteomes" id="UP000702544"/>
    </source>
</evidence>
<proteinExistence type="predicted"/>
<evidence type="ECO:0000313" key="2">
    <source>
        <dbReference type="EMBL" id="NIR75138.1"/>
    </source>
</evidence>
<keyword evidence="1" id="KW-0472">Membrane</keyword>
<feature type="transmembrane region" description="Helical" evidence="1">
    <location>
        <begin position="52"/>
        <end position="73"/>
    </location>
</feature>
<keyword evidence="1" id="KW-1133">Transmembrane helix</keyword>
<feature type="transmembrane region" description="Helical" evidence="1">
    <location>
        <begin position="113"/>
        <end position="134"/>
    </location>
</feature>
<comment type="caution">
    <text evidence="2">The sequence shown here is derived from an EMBL/GenBank/DDBJ whole genome shotgun (WGS) entry which is preliminary data.</text>
</comment>
<feature type="transmembrane region" description="Helical" evidence="1">
    <location>
        <begin position="6"/>
        <end position="31"/>
    </location>
</feature>
<sequence>MGKINLGRVVLGGLLAGVVLNVLEFINGLILRDRWMAAREALGLGPEGTGMMIAWVIWGFLLGIAMVWLYAAIRPRFGPGPKTAVWAGLTAWFLIGLLGFGTTAIGGMFPTGLVVISLIWGLFELPIATVVGAWPYQEGGAAPSAGAEPSAPPAM</sequence>
<keyword evidence="1" id="KW-0812">Transmembrane</keyword>
<name>A0AAE5CBY7_9BACT</name>
<gene>
    <name evidence="2" type="ORF">GWO12_08510</name>
</gene>
<dbReference type="Proteomes" id="UP000702544">
    <property type="component" value="Unassembled WGS sequence"/>
</dbReference>